<evidence type="ECO:0000313" key="8">
    <source>
        <dbReference type="Proteomes" id="UP000322783"/>
    </source>
</evidence>
<keyword evidence="3" id="KW-0233">DNA recombination</keyword>
<dbReference type="SUPFAM" id="SSF53041">
    <property type="entry name" value="Resolvase-like"/>
    <property type="match status" value="1"/>
</dbReference>
<dbReference type="PROSITE" id="PS51736">
    <property type="entry name" value="RECOMBINASES_3"/>
    <property type="match status" value="1"/>
</dbReference>
<dbReference type="PANTHER" id="PTHR30461">
    <property type="entry name" value="DNA-INVERTASE FROM LAMBDOID PROPHAGE"/>
    <property type="match status" value="1"/>
</dbReference>
<dbReference type="CDD" id="cd03768">
    <property type="entry name" value="SR_ResInv"/>
    <property type="match status" value="1"/>
</dbReference>
<dbReference type="RefSeq" id="WP_149188292.1">
    <property type="nucleotide sequence ID" value="NZ_VTOZ01000002.1"/>
</dbReference>
<reference evidence="7 8" key="1">
    <citation type="submission" date="2019-08" db="EMBL/GenBank/DDBJ databases">
        <title>Selenomonas sp. mPRGC5 and Selenomonas sp. mPRGC8 isolated from ruminal fluid of dairy goat (Capra hircus).</title>
        <authorList>
            <person name="Poothong S."/>
            <person name="Nuengjamnong C."/>
            <person name="Tanasupawat S."/>
        </authorList>
    </citation>
    <scope>NUCLEOTIDE SEQUENCE [LARGE SCALE GENOMIC DNA]</scope>
    <source>
        <strain evidence="8">mPRGC8</strain>
    </source>
</reference>
<dbReference type="Pfam" id="PF00239">
    <property type="entry name" value="Resolvase"/>
    <property type="match status" value="1"/>
</dbReference>
<proteinExistence type="predicted"/>
<keyword evidence="1" id="KW-0229">DNA integration</keyword>
<evidence type="ECO:0000256" key="1">
    <source>
        <dbReference type="ARBA" id="ARBA00022908"/>
    </source>
</evidence>
<evidence type="ECO:0000256" key="5">
    <source>
        <dbReference type="PROSITE-ProRule" id="PRU10137"/>
    </source>
</evidence>
<feature type="active site" description="O-(5'-phospho-DNA)-serine intermediate" evidence="4 5">
    <location>
        <position position="11"/>
    </location>
</feature>
<dbReference type="SMART" id="SM00857">
    <property type="entry name" value="Resolvase"/>
    <property type="match status" value="1"/>
</dbReference>
<dbReference type="AlphaFoldDB" id="A0A5D6WTZ8"/>
<dbReference type="GO" id="GO:0003677">
    <property type="term" value="F:DNA binding"/>
    <property type="evidence" value="ECO:0007669"/>
    <property type="project" value="UniProtKB-KW"/>
</dbReference>
<evidence type="ECO:0000259" key="6">
    <source>
        <dbReference type="PROSITE" id="PS51736"/>
    </source>
</evidence>
<protein>
    <submittedName>
        <fullName evidence="7">Recombinase family protein</fullName>
    </submittedName>
</protein>
<evidence type="ECO:0000256" key="4">
    <source>
        <dbReference type="PIRSR" id="PIRSR606118-50"/>
    </source>
</evidence>
<dbReference type="InterPro" id="IPR036162">
    <property type="entry name" value="Resolvase-like_N_sf"/>
</dbReference>
<dbReference type="InterPro" id="IPR006119">
    <property type="entry name" value="Resolv_N"/>
</dbReference>
<evidence type="ECO:0000256" key="3">
    <source>
        <dbReference type="ARBA" id="ARBA00023172"/>
    </source>
</evidence>
<name>A0A5D6WTZ8_9FIRM</name>
<evidence type="ECO:0000256" key="2">
    <source>
        <dbReference type="ARBA" id="ARBA00023125"/>
    </source>
</evidence>
<gene>
    <name evidence="7" type="ORF">FZ041_01435</name>
</gene>
<feature type="domain" description="Resolvase/invertase-type recombinase catalytic" evidence="6">
    <location>
        <begin position="3"/>
        <end position="147"/>
    </location>
</feature>
<dbReference type="GO" id="GO:0015074">
    <property type="term" value="P:DNA integration"/>
    <property type="evidence" value="ECO:0007669"/>
    <property type="project" value="UniProtKB-KW"/>
</dbReference>
<keyword evidence="8" id="KW-1185">Reference proteome</keyword>
<dbReference type="Proteomes" id="UP000322783">
    <property type="component" value="Unassembled WGS sequence"/>
</dbReference>
<organism evidence="7 8">
    <name type="scientific">Selenomonas caprae</name>
    <dbReference type="NCBI Taxonomy" id="2606905"/>
    <lineage>
        <taxon>Bacteria</taxon>
        <taxon>Bacillati</taxon>
        <taxon>Bacillota</taxon>
        <taxon>Negativicutes</taxon>
        <taxon>Selenomonadales</taxon>
        <taxon>Selenomonadaceae</taxon>
        <taxon>Selenomonas</taxon>
    </lineage>
</organism>
<comment type="caution">
    <text evidence="7">The sequence shown here is derived from an EMBL/GenBank/DDBJ whole genome shotgun (WGS) entry which is preliminary data.</text>
</comment>
<evidence type="ECO:0000313" key="7">
    <source>
        <dbReference type="EMBL" id="TYZ30765.1"/>
    </source>
</evidence>
<sequence>MQQILGYVRVSTREQNLGRQLAAMRKMGIEPQNIYMDKISGKDFVRPQYQKLMQRIDDETILCIHSIDRLGRNYREVLEQWQKITKVKGADIVVLDMPLLDTRRGKDLLGTFVSDLILQVLSFVAENERHNIRQRQAEGIAEAHRRGVRFGRPQKPLPQGFACVYQAWRRGELSLNQAARKINMPVSTFYNKCQQQKEREKRRK</sequence>
<dbReference type="InterPro" id="IPR006118">
    <property type="entry name" value="Recombinase_CS"/>
</dbReference>
<dbReference type="Gene3D" id="3.40.50.1390">
    <property type="entry name" value="Resolvase, N-terminal catalytic domain"/>
    <property type="match status" value="1"/>
</dbReference>
<accession>A0A5D6WTZ8</accession>
<keyword evidence="2" id="KW-0238">DNA-binding</keyword>
<dbReference type="GO" id="GO:0000150">
    <property type="term" value="F:DNA strand exchange activity"/>
    <property type="evidence" value="ECO:0007669"/>
    <property type="project" value="InterPro"/>
</dbReference>
<dbReference type="EMBL" id="VTOZ01000002">
    <property type="protein sequence ID" value="TYZ30765.1"/>
    <property type="molecule type" value="Genomic_DNA"/>
</dbReference>
<dbReference type="InterPro" id="IPR050639">
    <property type="entry name" value="SSR_resolvase"/>
</dbReference>
<dbReference type="PROSITE" id="PS00397">
    <property type="entry name" value="RECOMBINASES_1"/>
    <property type="match status" value="1"/>
</dbReference>
<dbReference type="PANTHER" id="PTHR30461:SF2">
    <property type="entry name" value="SERINE RECOMBINASE PINE-RELATED"/>
    <property type="match status" value="1"/>
</dbReference>